<feature type="region of interest" description="Disordered" evidence="2">
    <location>
        <begin position="130"/>
        <end position="348"/>
    </location>
</feature>
<organism evidence="3 4">
    <name type="scientific">Buddleja alternifolia</name>
    <dbReference type="NCBI Taxonomy" id="168488"/>
    <lineage>
        <taxon>Eukaryota</taxon>
        <taxon>Viridiplantae</taxon>
        <taxon>Streptophyta</taxon>
        <taxon>Embryophyta</taxon>
        <taxon>Tracheophyta</taxon>
        <taxon>Spermatophyta</taxon>
        <taxon>Magnoliopsida</taxon>
        <taxon>eudicotyledons</taxon>
        <taxon>Gunneridae</taxon>
        <taxon>Pentapetalae</taxon>
        <taxon>asterids</taxon>
        <taxon>lamiids</taxon>
        <taxon>Lamiales</taxon>
        <taxon>Scrophulariaceae</taxon>
        <taxon>Buddlejeae</taxon>
        <taxon>Buddleja</taxon>
    </lineage>
</organism>
<feature type="compositionally biased region" description="Polar residues" evidence="2">
    <location>
        <begin position="228"/>
        <end position="240"/>
    </location>
</feature>
<feature type="coiled-coil region" evidence="1">
    <location>
        <begin position="402"/>
        <end position="487"/>
    </location>
</feature>
<evidence type="ECO:0000256" key="1">
    <source>
        <dbReference type="SAM" id="Coils"/>
    </source>
</evidence>
<sequence>MAWFSGKVSLGNFPDLAGAVNKLSESVKNIEKNFDNALGLEEKSEASGSSSEGMSCFIGSLKICIVYIKLDNDLHCAAFCIASRSLEISIVYIKLDSDLHCAAFCIASTTGLWPSTTDRKALFEPIMGFMGQKGDESTNESLEKTNSSEPTSPVKEKQFENDGSTNRASDEVPQREEANEEVEKADIETKSAEEIGDSSGEQKDNAASDHVEAEVVSPSIPVEVSEQKPMQVQQTESADNLQVEERSEEALPTLLESSEPESTSPVDQDEVIASIPTVDGASGLPESIDEKKEEEKDVKEVLQSQAMDASPTSPSESRESSAADYPYKTEDGEDNSRDNLPILQQNVVEASEAGSDLITRQDDIISKSVELKQHSDHASNVKEQRLSSASNSSDLAGSVAELEKVRKEMKMMETALQGAARQAQAKADEIAKMMNENEQLKSVIDDLRRKTNEAEIESLREEYHQRVAALERKVYALTRERDTLRREQSKKSDAAVLLKEKDEIISQVMAEGTRWIELTRIEFGTSEIRREVSKGLEWNASPR</sequence>
<protein>
    <recommendedName>
        <fullName evidence="5">Golgin candidate 5</fullName>
    </recommendedName>
</protein>
<accession>A0AAV6XF40</accession>
<proteinExistence type="predicted"/>
<reference evidence="3" key="1">
    <citation type="submission" date="2019-10" db="EMBL/GenBank/DDBJ databases">
        <authorList>
            <person name="Zhang R."/>
            <person name="Pan Y."/>
            <person name="Wang J."/>
            <person name="Ma R."/>
            <person name="Yu S."/>
        </authorList>
    </citation>
    <scope>NUCLEOTIDE SEQUENCE</scope>
    <source>
        <strain evidence="3">LA-IB0</strain>
        <tissue evidence="3">Leaf</tissue>
    </source>
</reference>
<name>A0AAV6XF40_9LAMI</name>
<dbReference type="PANTHER" id="PTHR47347">
    <property type="entry name" value="GOLGIN CANDIDATE 5"/>
    <property type="match status" value="1"/>
</dbReference>
<keyword evidence="4" id="KW-1185">Reference proteome</keyword>
<evidence type="ECO:0000313" key="4">
    <source>
        <dbReference type="Proteomes" id="UP000826271"/>
    </source>
</evidence>
<feature type="compositionally biased region" description="Basic and acidic residues" evidence="2">
    <location>
        <begin position="316"/>
        <end position="337"/>
    </location>
</feature>
<dbReference type="AlphaFoldDB" id="A0AAV6XF40"/>
<feature type="compositionally biased region" description="Basic and acidic residues" evidence="2">
    <location>
        <begin position="168"/>
        <end position="193"/>
    </location>
</feature>
<evidence type="ECO:0008006" key="5">
    <source>
        <dbReference type="Google" id="ProtNLM"/>
    </source>
</evidence>
<feature type="region of interest" description="Disordered" evidence="2">
    <location>
        <begin position="369"/>
        <end position="397"/>
    </location>
</feature>
<dbReference type="EMBL" id="WHWC01000007">
    <property type="protein sequence ID" value="KAG8379970.1"/>
    <property type="molecule type" value="Genomic_DNA"/>
</dbReference>
<feature type="compositionally biased region" description="Basic and acidic residues" evidence="2">
    <location>
        <begin position="369"/>
        <end position="385"/>
    </location>
</feature>
<evidence type="ECO:0000313" key="3">
    <source>
        <dbReference type="EMBL" id="KAG8379970.1"/>
    </source>
</evidence>
<feature type="compositionally biased region" description="Basic and acidic residues" evidence="2">
    <location>
        <begin position="288"/>
        <end position="300"/>
    </location>
</feature>
<dbReference type="Proteomes" id="UP000826271">
    <property type="component" value="Unassembled WGS sequence"/>
</dbReference>
<feature type="compositionally biased region" description="Low complexity" evidence="2">
    <location>
        <begin position="386"/>
        <end position="397"/>
    </location>
</feature>
<feature type="compositionally biased region" description="Low complexity" evidence="2">
    <location>
        <begin position="250"/>
        <end position="265"/>
    </location>
</feature>
<gene>
    <name evidence="3" type="ORF">BUALT_Bualt07G0144900</name>
</gene>
<feature type="compositionally biased region" description="Basic and acidic residues" evidence="2">
    <location>
        <begin position="200"/>
        <end position="213"/>
    </location>
</feature>
<evidence type="ECO:0000256" key="2">
    <source>
        <dbReference type="SAM" id="MobiDB-lite"/>
    </source>
</evidence>
<keyword evidence="1" id="KW-0175">Coiled coil</keyword>
<feature type="compositionally biased region" description="Low complexity" evidence="2">
    <location>
        <begin position="214"/>
        <end position="224"/>
    </location>
</feature>
<comment type="caution">
    <text evidence="3">The sequence shown here is derived from an EMBL/GenBank/DDBJ whole genome shotgun (WGS) entry which is preliminary data.</text>
</comment>
<dbReference type="PANTHER" id="PTHR47347:SF2">
    <property type="entry name" value="GOLGIN CANDIDATE 5"/>
    <property type="match status" value="1"/>
</dbReference>